<feature type="domain" description="Beta-lactamase-related" evidence="2">
    <location>
        <begin position="30"/>
        <end position="341"/>
    </location>
</feature>
<protein>
    <submittedName>
        <fullName evidence="3">Serine hydrolase domain-containing protein</fullName>
        <ecNumber evidence="3">3.1.1.103</ecNumber>
    </submittedName>
</protein>
<organism evidence="3 4">
    <name type="scientific">Stenotrophomonas capsici</name>
    <dbReference type="NCBI Taxonomy" id="3110230"/>
    <lineage>
        <taxon>Bacteria</taxon>
        <taxon>Pseudomonadati</taxon>
        <taxon>Pseudomonadota</taxon>
        <taxon>Gammaproteobacteria</taxon>
        <taxon>Lysobacterales</taxon>
        <taxon>Lysobacteraceae</taxon>
        <taxon>Stenotrophomonas</taxon>
    </lineage>
</organism>
<dbReference type="PANTHER" id="PTHR46825">
    <property type="entry name" value="D-ALANYL-D-ALANINE-CARBOXYPEPTIDASE/ENDOPEPTIDASE AMPH"/>
    <property type="match status" value="1"/>
</dbReference>
<dbReference type="EC" id="3.1.1.103" evidence="3"/>
<proteinExistence type="predicted"/>
<dbReference type="InterPro" id="IPR050491">
    <property type="entry name" value="AmpC-like"/>
</dbReference>
<accession>A0ABU5UZB9</accession>
<dbReference type="SUPFAM" id="SSF56601">
    <property type="entry name" value="beta-lactamase/transpeptidase-like"/>
    <property type="match status" value="1"/>
</dbReference>
<feature type="signal peptide" evidence="1">
    <location>
        <begin position="1"/>
        <end position="18"/>
    </location>
</feature>
<dbReference type="InterPro" id="IPR001466">
    <property type="entry name" value="Beta-lactam-related"/>
</dbReference>
<evidence type="ECO:0000259" key="2">
    <source>
        <dbReference type="Pfam" id="PF00144"/>
    </source>
</evidence>
<comment type="caution">
    <text evidence="3">The sequence shown here is derived from an EMBL/GenBank/DDBJ whole genome shotgun (WGS) entry which is preliminary data.</text>
</comment>
<evidence type="ECO:0000313" key="3">
    <source>
        <dbReference type="EMBL" id="MEA5666445.1"/>
    </source>
</evidence>
<keyword evidence="4" id="KW-1185">Reference proteome</keyword>
<feature type="chain" id="PRO_5046512023" evidence="1">
    <location>
        <begin position="19"/>
        <end position="353"/>
    </location>
</feature>
<name>A0ABU5UZB9_9GAMM</name>
<dbReference type="EMBL" id="JAYFUH010000061">
    <property type="protein sequence ID" value="MEA5666445.1"/>
    <property type="molecule type" value="Genomic_DNA"/>
</dbReference>
<evidence type="ECO:0000256" key="1">
    <source>
        <dbReference type="SAM" id="SignalP"/>
    </source>
</evidence>
<reference evidence="3 4" key="1">
    <citation type="submission" date="2023-12" db="EMBL/GenBank/DDBJ databases">
        <title>Stenotrophomonas guangdongensis sp. nov., isolated from wilted pepper plants (Capsicum annuum).</title>
        <authorList>
            <person name="Qiu M."/>
            <person name="Li Y."/>
            <person name="Liu Q."/>
            <person name="Zhang X."/>
            <person name="Huang Y."/>
            <person name="Guo R."/>
            <person name="Hu M."/>
            <person name="Zhou J."/>
            <person name="Zhou X."/>
        </authorList>
    </citation>
    <scope>NUCLEOTIDE SEQUENCE [LARGE SCALE GENOMIC DNA]</scope>
    <source>
        <strain evidence="3 4">MH1</strain>
    </source>
</reference>
<dbReference type="Pfam" id="PF00144">
    <property type="entry name" value="Beta-lactamase"/>
    <property type="match status" value="1"/>
</dbReference>
<dbReference type="PANTHER" id="PTHR46825:SF9">
    <property type="entry name" value="BETA-LACTAMASE-RELATED DOMAIN-CONTAINING PROTEIN"/>
    <property type="match status" value="1"/>
</dbReference>
<dbReference type="InterPro" id="IPR012338">
    <property type="entry name" value="Beta-lactam/transpept-like"/>
</dbReference>
<sequence>MYRLAPLCLSALSSLAMAAPPVTPPDPGIDALLQRYDGQVPGAAVLLLKDGQPVFRRGYGLAVVEDGTPVSPTSNFRLASVSKQFTAAAILLLAEDGTLTLDDPVKKWLPSLPAVADTITLRHLLIHASGLIDYEDLMDPADTRQVHDIDVLHLLEKENRTYFAPGNGYRYSNGGYALLALVVGKASGSDFASFLRQRIFLPLGMTHTLAHQDGVDDVPNRAYGYSEIDGRWERTDQSTTSAVLGDGGIYSSIDDLAKWDAALYDERLLRRSSLQQAFSPANRTDEPDVPYYGFGWRINGQALWHSGESIGFRNVIVRYPAQKLTVIMLTNRNAPEPYAMAIDIARRWLDAAQ</sequence>
<dbReference type="GO" id="GO:0016787">
    <property type="term" value="F:hydrolase activity"/>
    <property type="evidence" value="ECO:0007669"/>
    <property type="project" value="UniProtKB-KW"/>
</dbReference>
<keyword evidence="1" id="KW-0732">Signal</keyword>
<evidence type="ECO:0000313" key="4">
    <source>
        <dbReference type="Proteomes" id="UP001301653"/>
    </source>
</evidence>
<dbReference type="Gene3D" id="3.40.710.10">
    <property type="entry name" value="DD-peptidase/beta-lactamase superfamily"/>
    <property type="match status" value="1"/>
</dbReference>
<keyword evidence="3" id="KW-0378">Hydrolase</keyword>
<dbReference type="Proteomes" id="UP001301653">
    <property type="component" value="Unassembled WGS sequence"/>
</dbReference>
<gene>
    <name evidence="3" type="ORF">VA603_02670</name>
</gene>